<name>K9HM88_9PROT</name>
<accession>K9HM88</accession>
<gene>
    <name evidence="2" type="ORF">C882_3836</name>
</gene>
<keyword evidence="1" id="KW-1133">Transmembrane helix</keyword>
<reference evidence="2 3" key="1">
    <citation type="journal article" date="2013" name="Genome Announc.">
        <title>Draft Genome Sequence of an Alphaproteobacterium, Caenispirillum salinarum AK4(T), Isolated from a Solar Saltern.</title>
        <authorList>
            <person name="Khatri I."/>
            <person name="Singh A."/>
            <person name="Korpole S."/>
            <person name="Pinnaka A.K."/>
            <person name="Subramanian S."/>
        </authorList>
    </citation>
    <scope>NUCLEOTIDE SEQUENCE [LARGE SCALE GENOMIC DNA]</scope>
    <source>
        <strain evidence="2 3">AK4</strain>
    </source>
</reference>
<evidence type="ECO:0000313" key="2">
    <source>
        <dbReference type="EMBL" id="EKV31463.1"/>
    </source>
</evidence>
<dbReference type="eggNOG" id="ENOG502ZUZ3">
    <property type="taxonomic scope" value="Bacteria"/>
</dbReference>
<evidence type="ECO:0000256" key="1">
    <source>
        <dbReference type="SAM" id="Phobius"/>
    </source>
</evidence>
<feature type="transmembrane region" description="Helical" evidence="1">
    <location>
        <begin position="21"/>
        <end position="45"/>
    </location>
</feature>
<keyword evidence="1" id="KW-0472">Membrane</keyword>
<dbReference type="STRING" id="1238182.C882_3836"/>
<comment type="caution">
    <text evidence="2">The sequence shown here is derived from an EMBL/GenBank/DDBJ whole genome shotgun (WGS) entry which is preliminary data.</text>
</comment>
<evidence type="ECO:0000313" key="3">
    <source>
        <dbReference type="Proteomes" id="UP000009881"/>
    </source>
</evidence>
<keyword evidence="3" id="KW-1185">Reference proteome</keyword>
<dbReference type="AlphaFoldDB" id="K9HM88"/>
<organism evidence="2 3">
    <name type="scientific">Caenispirillum salinarum AK4</name>
    <dbReference type="NCBI Taxonomy" id="1238182"/>
    <lineage>
        <taxon>Bacteria</taxon>
        <taxon>Pseudomonadati</taxon>
        <taxon>Pseudomonadota</taxon>
        <taxon>Alphaproteobacteria</taxon>
        <taxon>Rhodospirillales</taxon>
        <taxon>Novispirillaceae</taxon>
        <taxon>Caenispirillum</taxon>
    </lineage>
</organism>
<feature type="transmembrane region" description="Helical" evidence="1">
    <location>
        <begin position="65"/>
        <end position="87"/>
    </location>
</feature>
<sequence>MGLGHDHQHRSRRDHIRRNTLIWFLVQHCAAGIIAGLVFCAAVIATDMANMRTLLFGGDGFGMTVGLYLLVGSICGTFGSVAMAVGIMRLGDHRDHPDREY</sequence>
<dbReference type="EMBL" id="ANHY01000006">
    <property type="protein sequence ID" value="EKV31463.1"/>
    <property type="molecule type" value="Genomic_DNA"/>
</dbReference>
<keyword evidence="1" id="KW-0812">Transmembrane</keyword>
<dbReference type="RefSeq" id="WP_009539944.1">
    <property type="nucleotide sequence ID" value="NZ_ANHY01000006.1"/>
</dbReference>
<dbReference type="Proteomes" id="UP000009881">
    <property type="component" value="Unassembled WGS sequence"/>
</dbReference>
<protein>
    <submittedName>
        <fullName evidence="2">Uncharacterized protein</fullName>
    </submittedName>
</protein>
<proteinExistence type="predicted"/>